<dbReference type="RefSeq" id="WP_311553871.1">
    <property type="nucleotide sequence ID" value="NZ_JAVREJ010000001.1"/>
</dbReference>
<protein>
    <submittedName>
        <fullName evidence="2">Uncharacterized protein</fullName>
    </submittedName>
</protein>
<name>A0ABU2N2J7_9PSEU</name>
<reference evidence="3" key="1">
    <citation type="submission" date="2023-07" db="EMBL/GenBank/DDBJ databases">
        <title>30 novel species of actinomycetes from the DSMZ collection.</title>
        <authorList>
            <person name="Nouioui I."/>
        </authorList>
    </citation>
    <scope>NUCLEOTIDE SEQUENCE [LARGE SCALE GENOMIC DNA]</scope>
    <source>
        <strain evidence="3">DSM 45834</strain>
    </source>
</reference>
<keyword evidence="3" id="KW-1185">Reference proteome</keyword>
<evidence type="ECO:0000313" key="2">
    <source>
        <dbReference type="EMBL" id="MDT0347971.1"/>
    </source>
</evidence>
<feature type="compositionally biased region" description="Polar residues" evidence="1">
    <location>
        <begin position="1"/>
        <end position="10"/>
    </location>
</feature>
<proteinExistence type="predicted"/>
<accession>A0ABU2N2J7</accession>
<dbReference type="Proteomes" id="UP001183202">
    <property type="component" value="Unassembled WGS sequence"/>
</dbReference>
<evidence type="ECO:0000313" key="3">
    <source>
        <dbReference type="Proteomes" id="UP001183202"/>
    </source>
</evidence>
<sequence length="80" mass="8575">MQMTHSSLTIQEAAENPLPGKSPEDLDMHIASHLAAGWEMAFYAVHTTSSGIRHHFIWRGPADGSPYPVGGVADPGQPLP</sequence>
<organism evidence="2 3">
    <name type="scientific">Pseudonocardia charpentierae</name>
    <dbReference type="NCBI Taxonomy" id="3075545"/>
    <lineage>
        <taxon>Bacteria</taxon>
        <taxon>Bacillati</taxon>
        <taxon>Actinomycetota</taxon>
        <taxon>Actinomycetes</taxon>
        <taxon>Pseudonocardiales</taxon>
        <taxon>Pseudonocardiaceae</taxon>
        <taxon>Pseudonocardia</taxon>
    </lineage>
</organism>
<evidence type="ECO:0000256" key="1">
    <source>
        <dbReference type="SAM" id="MobiDB-lite"/>
    </source>
</evidence>
<gene>
    <name evidence="2" type="ORF">RM445_00350</name>
</gene>
<comment type="caution">
    <text evidence="2">The sequence shown here is derived from an EMBL/GenBank/DDBJ whole genome shotgun (WGS) entry which is preliminary data.</text>
</comment>
<feature type="region of interest" description="Disordered" evidence="1">
    <location>
        <begin position="1"/>
        <end position="25"/>
    </location>
</feature>
<dbReference type="EMBL" id="JAVREJ010000001">
    <property type="protein sequence ID" value="MDT0347971.1"/>
    <property type="molecule type" value="Genomic_DNA"/>
</dbReference>